<sequence length="25" mass="2911">MHPREQLPAWDGPDRYVIRGSSMVL</sequence>
<protein>
    <submittedName>
        <fullName evidence="1">Uncharacterized protein</fullName>
    </submittedName>
</protein>
<accession>A0A0A8ZK98</accession>
<name>A0A0A8ZK98_ARUDO</name>
<dbReference type="AlphaFoldDB" id="A0A0A8ZK98"/>
<evidence type="ECO:0000313" key="1">
    <source>
        <dbReference type="EMBL" id="JAD35292.1"/>
    </source>
</evidence>
<organism evidence="1">
    <name type="scientific">Arundo donax</name>
    <name type="common">Giant reed</name>
    <name type="synonym">Donax arundinaceus</name>
    <dbReference type="NCBI Taxonomy" id="35708"/>
    <lineage>
        <taxon>Eukaryota</taxon>
        <taxon>Viridiplantae</taxon>
        <taxon>Streptophyta</taxon>
        <taxon>Embryophyta</taxon>
        <taxon>Tracheophyta</taxon>
        <taxon>Spermatophyta</taxon>
        <taxon>Magnoliopsida</taxon>
        <taxon>Liliopsida</taxon>
        <taxon>Poales</taxon>
        <taxon>Poaceae</taxon>
        <taxon>PACMAD clade</taxon>
        <taxon>Arundinoideae</taxon>
        <taxon>Arundineae</taxon>
        <taxon>Arundo</taxon>
    </lineage>
</organism>
<dbReference type="EMBL" id="GBRH01262603">
    <property type="protein sequence ID" value="JAD35292.1"/>
    <property type="molecule type" value="Transcribed_RNA"/>
</dbReference>
<reference evidence="1" key="2">
    <citation type="journal article" date="2015" name="Data Brief">
        <title>Shoot transcriptome of the giant reed, Arundo donax.</title>
        <authorList>
            <person name="Barrero R.A."/>
            <person name="Guerrero F.D."/>
            <person name="Moolhuijzen P."/>
            <person name="Goolsby J.A."/>
            <person name="Tidwell J."/>
            <person name="Bellgard S.E."/>
            <person name="Bellgard M.I."/>
        </authorList>
    </citation>
    <scope>NUCLEOTIDE SEQUENCE</scope>
    <source>
        <tissue evidence="1">Shoot tissue taken approximately 20 cm above the soil surface</tissue>
    </source>
</reference>
<proteinExistence type="predicted"/>
<reference evidence="1" key="1">
    <citation type="submission" date="2014-09" db="EMBL/GenBank/DDBJ databases">
        <authorList>
            <person name="Magalhaes I.L.F."/>
            <person name="Oliveira U."/>
            <person name="Santos F.R."/>
            <person name="Vidigal T.H.D.A."/>
            <person name="Brescovit A.D."/>
            <person name="Santos A.J."/>
        </authorList>
    </citation>
    <scope>NUCLEOTIDE SEQUENCE</scope>
    <source>
        <tissue evidence="1">Shoot tissue taken approximately 20 cm above the soil surface</tissue>
    </source>
</reference>